<dbReference type="KEGG" id="pco:PHACADRAFT_264309"/>
<evidence type="ECO:0000313" key="1">
    <source>
        <dbReference type="EMBL" id="EKM50789.1"/>
    </source>
</evidence>
<proteinExistence type="predicted"/>
<dbReference type="HOGENOM" id="CLU_2197858_0_0_1"/>
<dbReference type="GeneID" id="18918783"/>
<name>K5VW48_PHACS</name>
<organism evidence="1 2">
    <name type="scientific">Phanerochaete carnosa (strain HHB-10118-sp)</name>
    <name type="common">White-rot fungus</name>
    <name type="synonym">Peniophora carnosa</name>
    <dbReference type="NCBI Taxonomy" id="650164"/>
    <lineage>
        <taxon>Eukaryota</taxon>
        <taxon>Fungi</taxon>
        <taxon>Dikarya</taxon>
        <taxon>Basidiomycota</taxon>
        <taxon>Agaricomycotina</taxon>
        <taxon>Agaricomycetes</taxon>
        <taxon>Polyporales</taxon>
        <taxon>Phanerochaetaceae</taxon>
        <taxon>Phanerochaete</taxon>
    </lineage>
</organism>
<reference evidence="1 2" key="1">
    <citation type="journal article" date="2012" name="BMC Genomics">
        <title>Comparative genomics of the white-rot fungi, Phanerochaete carnosa and P. chrysosporium, to elucidate the genetic basis of the distinct wood types they colonize.</title>
        <authorList>
            <person name="Suzuki H."/>
            <person name="MacDonald J."/>
            <person name="Syed K."/>
            <person name="Salamov A."/>
            <person name="Hori C."/>
            <person name="Aerts A."/>
            <person name="Henrissat B."/>
            <person name="Wiebenga A."/>
            <person name="vanKuyk P.A."/>
            <person name="Barry K."/>
            <person name="Lindquist E."/>
            <person name="LaButti K."/>
            <person name="Lapidus A."/>
            <person name="Lucas S."/>
            <person name="Coutinho P."/>
            <person name="Gong Y."/>
            <person name="Samejima M."/>
            <person name="Mahadevan R."/>
            <person name="Abou-Zaid M."/>
            <person name="de Vries R.P."/>
            <person name="Igarashi K."/>
            <person name="Yadav J.S."/>
            <person name="Grigoriev I.V."/>
            <person name="Master E.R."/>
        </authorList>
    </citation>
    <scope>NUCLEOTIDE SEQUENCE [LARGE SCALE GENOMIC DNA]</scope>
    <source>
        <strain evidence="1 2">HHB-10118-sp</strain>
    </source>
</reference>
<evidence type="ECO:0000313" key="2">
    <source>
        <dbReference type="Proteomes" id="UP000008370"/>
    </source>
</evidence>
<accession>K5VW48</accession>
<dbReference type="InParanoid" id="K5VW48"/>
<sequence length="108" mass="11930">MGDQLELNTAPRTQHNIAFDALRGCVPVEFPADSHLTHPNFLTDSIASVTVANDLYTQLIAFSEQVSVSLHEILLVAVRILHLRYSGVVRAAIGTSFYCLHFAVHRAE</sequence>
<dbReference type="Proteomes" id="UP000008370">
    <property type="component" value="Unassembled WGS sequence"/>
</dbReference>
<dbReference type="RefSeq" id="XP_007401050.1">
    <property type="nucleotide sequence ID" value="XM_007400988.1"/>
</dbReference>
<dbReference type="EMBL" id="JH930478">
    <property type="protein sequence ID" value="EKM50789.1"/>
    <property type="molecule type" value="Genomic_DNA"/>
</dbReference>
<gene>
    <name evidence="1" type="ORF">PHACADRAFT_264309</name>
</gene>
<keyword evidence="2" id="KW-1185">Reference proteome</keyword>
<protein>
    <submittedName>
        <fullName evidence="1">Uncharacterized protein</fullName>
    </submittedName>
</protein>
<dbReference type="AlphaFoldDB" id="K5VW48"/>